<feature type="transmembrane region" description="Helical" evidence="6">
    <location>
        <begin position="61"/>
        <end position="79"/>
    </location>
</feature>
<feature type="transmembrane region" description="Helical" evidence="6">
    <location>
        <begin position="404"/>
        <end position="421"/>
    </location>
</feature>
<proteinExistence type="inferred from homology"/>
<keyword evidence="8" id="KW-1185">Reference proteome</keyword>
<evidence type="ECO:0000313" key="7">
    <source>
        <dbReference type="EMBL" id="MCQ0969261.1"/>
    </source>
</evidence>
<feature type="transmembrane region" description="Helical" evidence="6">
    <location>
        <begin position="139"/>
        <end position="158"/>
    </location>
</feature>
<feature type="transmembrane region" description="Helical" evidence="6">
    <location>
        <begin position="229"/>
        <end position="251"/>
    </location>
</feature>
<evidence type="ECO:0000256" key="1">
    <source>
        <dbReference type="ARBA" id="ARBA00004141"/>
    </source>
</evidence>
<keyword evidence="4 6" id="KW-1133">Transmembrane helix</keyword>
<dbReference type="Pfam" id="PF01384">
    <property type="entry name" value="PHO4"/>
    <property type="match status" value="1"/>
</dbReference>
<comment type="similarity">
    <text evidence="6">Belongs to the inorganic phosphate transporter (PiT) (TC 2.A.20) family.</text>
</comment>
<evidence type="ECO:0000313" key="8">
    <source>
        <dbReference type="Proteomes" id="UP001203945"/>
    </source>
</evidence>
<name>A0ABT1MNX3_9RHOB</name>
<dbReference type="EMBL" id="JAKZEU010000001">
    <property type="protein sequence ID" value="MCQ0969261.1"/>
    <property type="molecule type" value="Genomic_DNA"/>
</dbReference>
<keyword evidence="6" id="KW-0592">Phosphate transport</keyword>
<evidence type="ECO:0000256" key="3">
    <source>
        <dbReference type="ARBA" id="ARBA00022692"/>
    </source>
</evidence>
<dbReference type="Proteomes" id="UP001203945">
    <property type="component" value="Unassembled WGS sequence"/>
</dbReference>
<evidence type="ECO:0000256" key="5">
    <source>
        <dbReference type="ARBA" id="ARBA00023136"/>
    </source>
</evidence>
<feature type="transmembrane region" description="Helical" evidence="6">
    <location>
        <begin position="450"/>
        <end position="479"/>
    </location>
</feature>
<gene>
    <name evidence="7" type="ORF">MLD63_02260</name>
</gene>
<comment type="subcellular location">
    <subcellularLocation>
        <location evidence="1 6">Membrane</location>
        <topology evidence="1 6">Multi-pass membrane protein</topology>
    </subcellularLocation>
</comment>
<accession>A0ABT1MNX3</accession>
<evidence type="ECO:0000256" key="2">
    <source>
        <dbReference type="ARBA" id="ARBA00022448"/>
    </source>
</evidence>
<feature type="transmembrane region" description="Helical" evidence="6">
    <location>
        <begin position="33"/>
        <end position="55"/>
    </location>
</feature>
<feature type="transmembrane region" description="Helical" evidence="6">
    <location>
        <begin position="195"/>
        <end position="217"/>
    </location>
</feature>
<dbReference type="InterPro" id="IPR001204">
    <property type="entry name" value="Phos_transporter"/>
</dbReference>
<comment type="caution">
    <text evidence="7">The sequence shown here is derived from an EMBL/GenBank/DDBJ whole genome shotgun (WGS) entry which is preliminary data.</text>
</comment>
<sequence>MARRSTPEYRILDKDLARVSDMESAHRHAARPVLGLGAIVVLCAALAILAVGIVAGLHGPVILAAGLALAAYLALSIGANDASNALAPAFGAGSVGLGAGLALIGVAQLAGALLAGHSVTERLATGIVGPVPLAGDQRTALAMLAALLGAGAWISFATWRRLPVSTTHSVVGSIAGAGLVVHGAGAVAWQSLAYITAIWVCAPVISGCIAALLLAFLRHTVGNAKDRISAGLIWLPAMIAAMGASFAIYLLDLILAVPGPLIWTVTPMTAGLSWWWTRRRLERDIARQAEPRPALKRLLAGPLLVAAVLLAFAHGSNDVANVAGPLSVIVERSAFDSPDMSLERSALLLAAGGIALGSVIFGRALVRTVGGGITRLNAARALCITLATTATVLTASWVGLPVSTTHIAVGGVFGVGFFREWDDRRRRRDGRAEFPVEERLRRRLVRRSHVVSILAAWLVTIPVTAGLAALCCFAILTLASG</sequence>
<feature type="transmembrane region" description="Helical" evidence="6">
    <location>
        <begin position="257"/>
        <end position="277"/>
    </location>
</feature>
<feature type="transmembrane region" description="Helical" evidence="6">
    <location>
        <begin position="86"/>
        <end position="119"/>
    </location>
</feature>
<feature type="transmembrane region" description="Helical" evidence="6">
    <location>
        <begin position="170"/>
        <end position="189"/>
    </location>
</feature>
<keyword evidence="2 6" id="KW-0813">Transport</keyword>
<dbReference type="PANTHER" id="PTHR11101:SF80">
    <property type="entry name" value="PHOSPHATE TRANSPORTER"/>
    <property type="match status" value="1"/>
</dbReference>
<feature type="transmembrane region" description="Helical" evidence="6">
    <location>
        <begin position="298"/>
        <end position="316"/>
    </location>
</feature>
<evidence type="ECO:0000256" key="4">
    <source>
        <dbReference type="ARBA" id="ARBA00022989"/>
    </source>
</evidence>
<reference evidence="7 8" key="1">
    <citation type="submission" date="2022-03" db="EMBL/GenBank/DDBJ databases">
        <authorList>
            <person name="He Y."/>
        </authorList>
    </citation>
    <scope>NUCLEOTIDE SEQUENCE [LARGE SCALE GENOMIC DNA]</scope>
    <source>
        <strain evidence="7 8">TK19116</strain>
        <plasmid evidence="7">unnamed1</plasmid>
    </source>
</reference>
<keyword evidence="7" id="KW-0614">Plasmid</keyword>
<keyword evidence="5 6" id="KW-0472">Membrane</keyword>
<dbReference type="RefSeq" id="WP_255328213.1">
    <property type="nucleotide sequence ID" value="NZ_JAKZEU010000001.1"/>
</dbReference>
<feature type="transmembrane region" description="Helical" evidence="6">
    <location>
        <begin position="346"/>
        <end position="366"/>
    </location>
</feature>
<feature type="transmembrane region" description="Helical" evidence="6">
    <location>
        <begin position="378"/>
        <end position="398"/>
    </location>
</feature>
<protein>
    <recommendedName>
        <fullName evidence="6">Phosphate transporter</fullName>
    </recommendedName>
</protein>
<dbReference type="PANTHER" id="PTHR11101">
    <property type="entry name" value="PHOSPHATE TRANSPORTER"/>
    <property type="match status" value="1"/>
</dbReference>
<evidence type="ECO:0000256" key="6">
    <source>
        <dbReference type="RuleBase" id="RU363058"/>
    </source>
</evidence>
<keyword evidence="3 6" id="KW-0812">Transmembrane</keyword>
<geneLocation type="plasmid" evidence="7">
    <name>unnamed1</name>
</geneLocation>
<organism evidence="7 8">
    <name type="scientific">Paracoccus albicereus</name>
    <dbReference type="NCBI Taxonomy" id="2922394"/>
    <lineage>
        <taxon>Bacteria</taxon>
        <taxon>Pseudomonadati</taxon>
        <taxon>Pseudomonadota</taxon>
        <taxon>Alphaproteobacteria</taxon>
        <taxon>Rhodobacterales</taxon>
        <taxon>Paracoccaceae</taxon>
        <taxon>Paracoccus</taxon>
    </lineage>
</organism>